<dbReference type="InterPro" id="IPR039790">
    <property type="entry name" value="CHRD1"/>
</dbReference>
<keyword evidence="3" id="KW-0862">Zinc</keyword>
<sequence length="325" mass="36493">MADLVHCYNKGCGQKFDPTNNQEDSCTYHPGQPVFHDALKGWSCCKKRSTDFTEFLNTPGCSKGLHSNVKPPEPVKEENPADTNKDEVIEVKIREPKKPRDPSTRPSADEPLAPLTVNVTPSLKQALEKHMENLSLQVAEEKTDTTEIKVGTSCKNNGCKACYQGEESDTEKCLYHPGYPVFHEGMKFWSCCNRKTSEFDQFLAQEGCETGTHLWIKPEVEGEKKSCRFDWHQTPSTVSLSIFAKVAVPEKCSITVNRVRCVIKIVFDGGKSLFEKDLVLREEIIPEKSSVKMLGTKVEINLKKAEAFSWPTLEFPPETTNGDSK</sequence>
<evidence type="ECO:0000313" key="8">
    <source>
        <dbReference type="Proteomes" id="UP000005408"/>
    </source>
</evidence>
<proteinExistence type="predicted"/>
<dbReference type="InterPro" id="IPR007052">
    <property type="entry name" value="CS_dom"/>
</dbReference>
<keyword evidence="1" id="KW-0479">Metal-binding</keyword>
<organism evidence="7 8">
    <name type="scientific">Magallana gigas</name>
    <name type="common">Pacific oyster</name>
    <name type="synonym">Crassostrea gigas</name>
    <dbReference type="NCBI Taxonomy" id="29159"/>
    <lineage>
        <taxon>Eukaryota</taxon>
        <taxon>Metazoa</taxon>
        <taxon>Spiralia</taxon>
        <taxon>Lophotrochozoa</taxon>
        <taxon>Mollusca</taxon>
        <taxon>Bivalvia</taxon>
        <taxon>Autobranchia</taxon>
        <taxon>Pteriomorphia</taxon>
        <taxon>Ostreida</taxon>
        <taxon>Ostreoidea</taxon>
        <taxon>Ostreidae</taxon>
        <taxon>Magallana</taxon>
    </lineage>
</organism>
<dbReference type="OrthoDB" id="10261079at2759"/>
<evidence type="ECO:0000256" key="1">
    <source>
        <dbReference type="ARBA" id="ARBA00022723"/>
    </source>
</evidence>
<dbReference type="PANTHER" id="PTHR46983:SF3">
    <property type="entry name" value="CHPADIPLOID STATE MAINTENANCE PROTEIN CHPA"/>
    <property type="match status" value="1"/>
</dbReference>
<dbReference type="EnsemblMetazoa" id="G16784.7">
    <property type="protein sequence ID" value="G16784.7:cds"/>
    <property type="gene ID" value="G16784"/>
</dbReference>
<dbReference type="EnsemblMetazoa" id="G16784.3">
    <property type="protein sequence ID" value="G16784.3:cds"/>
    <property type="gene ID" value="G16784"/>
</dbReference>
<dbReference type="AlphaFoldDB" id="A0A8W8J2K2"/>
<keyword evidence="8" id="KW-1185">Reference proteome</keyword>
<reference evidence="7" key="1">
    <citation type="submission" date="2022-08" db="UniProtKB">
        <authorList>
            <consortium name="EnsemblMetazoa"/>
        </authorList>
    </citation>
    <scope>IDENTIFICATION</scope>
    <source>
        <strain evidence="7">05x7-T-G4-1.051#20</strain>
    </source>
</reference>
<keyword evidence="2" id="KW-0677">Repeat</keyword>
<dbReference type="Proteomes" id="UP000005408">
    <property type="component" value="Unassembled WGS sequence"/>
</dbReference>
<dbReference type="EnsemblMetazoa" id="G16784.4">
    <property type="protein sequence ID" value="G16784.4:cds"/>
    <property type="gene ID" value="G16784"/>
</dbReference>
<protein>
    <submittedName>
        <fullName evidence="7">Cysteine and histidine-rich domain-containing protein 1</fullName>
    </submittedName>
</protein>
<dbReference type="GO" id="GO:0046872">
    <property type="term" value="F:metal ion binding"/>
    <property type="evidence" value="ECO:0007669"/>
    <property type="project" value="UniProtKB-KW"/>
</dbReference>
<feature type="region of interest" description="Disordered" evidence="4">
    <location>
        <begin position="63"/>
        <end position="115"/>
    </location>
</feature>
<name>A0A8W8J2K2_MAGGI</name>
<evidence type="ECO:0000313" key="7">
    <source>
        <dbReference type="EnsemblMetazoa" id="G16784.7:cds"/>
    </source>
</evidence>
<feature type="domain" description="CHORD" evidence="6">
    <location>
        <begin position="154"/>
        <end position="213"/>
    </location>
</feature>
<dbReference type="Gene3D" id="4.10.1130.20">
    <property type="match status" value="2"/>
</dbReference>
<evidence type="ECO:0000259" key="5">
    <source>
        <dbReference type="PROSITE" id="PS51203"/>
    </source>
</evidence>
<dbReference type="SUPFAM" id="SSF49764">
    <property type="entry name" value="HSP20-like chaperones"/>
    <property type="match status" value="1"/>
</dbReference>
<evidence type="ECO:0000256" key="4">
    <source>
        <dbReference type="SAM" id="MobiDB-lite"/>
    </source>
</evidence>
<evidence type="ECO:0000256" key="3">
    <source>
        <dbReference type="ARBA" id="ARBA00022833"/>
    </source>
</evidence>
<feature type="domain" description="CHORD" evidence="6">
    <location>
        <begin position="7"/>
        <end position="66"/>
    </location>
</feature>
<dbReference type="InterPro" id="IPR008978">
    <property type="entry name" value="HSP20-like_chaperone"/>
</dbReference>
<dbReference type="OMA" id="KGYTCCK"/>
<feature type="domain" description="CS" evidence="5">
    <location>
        <begin position="224"/>
        <end position="314"/>
    </location>
</feature>
<dbReference type="Pfam" id="PF04968">
    <property type="entry name" value="CHORD"/>
    <property type="match status" value="2"/>
</dbReference>
<dbReference type="Gene3D" id="2.60.40.790">
    <property type="match status" value="1"/>
</dbReference>
<dbReference type="PANTHER" id="PTHR46983">
    <property type="entry name" value="CYSTEINE AND HISTIDINE-RICH DOMAIN-CONTAINING PROTEIN 1"/>
    <property type="match status" value="1"/>
</dbReference>
<evidence type="ECO:0000256" key="2">
    <source>
        <dbReference type="ARBA" id="ARBA00022737"/>
    </source>
</evidence>
<feature type="compositionally biased region" description="Basic and acidic residues" evidence="4">
    <location>
        <begin position="73"/>
        <end position="103"/>
    </location>
</feature>
<dbReference type="InterPro" id="IPR007051">
    <property type="entry name" value="CHORD_dom"/>
</dbReference>
<dbReference type="Pfam" id="PF04969">
    <property type="entry name" value="CS"/>
    <property type="match status" value="1"/>
</dbReference>
<evidence type="ECO:0000259" key="6">
    <source>
        <dbReference type="PROSITE" id="PS51401"/>
    </source>
</evidence>
<dbReference type="PROSITE" id="PS51401">
    <property type="entry name" value="CHORD"/>
    <property type="match status" value="2"/>
</dbReference>
<dbReference type="PROSITE" id="PS51203">
    <property type="entry name" value="CS"/>
    <property type="match status" value="1"/>
</dbReference>
<accession>A0A8W8J2K2</accession>